<name>A0A7K1XYE4_9SPHI</name>
<evidence type="ECO:0000313" key="3">
    <source>
        <dbReference type="Proteomes" id="UP000451233"/>
    </source>
</evidence>
<gene>
    <name evidence="2" type="ORF">GS398_10625</name>
</gene>
<dbReference type="AlphaFoldDB" id="A0A7K1XYE4"/>
<feature type="transmembrane region" description="Helical" evidence="1">
    <location>
        <begin position="53"/>
        <end position="73"/>
    </location>
</feature>
<proteinExistence type="predicted"/>
<sequence>MLISIWLTVCLLFIFIQDLRSRAVYWLLFPVLLALLLTDAYRGQTTGTLLFNISVNLSFVSIQLLVLSAWFSYREKKWVWITDGYLGWGDILFLVCVAFYFPPVNYVVYYMASLVVTLAVSLPFLAKSGGSWKVPLAGIQSILLLGLLSVCWAFKWSPFDDSLIISFLQP</sequence>
<dbReference type="EMBL" id="WVHS01000002">
    <property type="protein sequence ID" value="MXV15759.1"/>
    <property type="molecule type" value="Genomic_DNA"/>
</dbReference>
<keyword evidence="1" id="KW-0472">Membrane</keyword>
<organism evidence="2 3">
    <name type="scientific">Hufsiella ginkgonis</name>
    <dbReference type="NCBI Taxonomy" id="2695274"/>
    <lineage>
        <taxon>Bacteria</taxon>
        <taxon>Pseudomonadati</taxon>
        <taxon>Bacteroidota</taxon>
        <taxon>Sphingobacteriia</taxon>
        <taxon>Sphingobacteriales</taxon>
        <taxon>Sphingobacteriaceae</taxon>
        <taxon>Hufsiella</taxon>
    </lineage>
</organism>
<keyword evidence="1" id="KW-0812">Transmembrane</keyword>
<feature type="transmembrane region" description="Helical" evidence="1">
    <location>
        <begin position="107"/>
        <end position="125"/>
    </location>
</feature>
<dbReference type="RefSeq" id="WP_160906733.1">
    <property type="nucleotide sequence ID" value="NZ_WVHS01000002.1"/>
</dbReference>
<reference evidence="2 3" key="1">
    <citation type="submission" date="2019-11" db="EMBL/GenBank/DDBJ databases">
        <title>Pedobacter sp. HMF7056 Genome sequencing and assembly.</title>
        <authorList>
            <person name="Kang H."/>
            <person name="Kim H."/>
            <person name="Joh K."/>
        </authorList>
    </citation>
    <scope>NUCLEOTIDE SEQUENCE [LARGE SCALE GENOMIC DNA]</scope>
    <source>
        <strain evidence="2 3">HMF7056</strain>
    </source>
</reference>
<feature type="transmembrane region" description="Helical" evidence="1">
    <location>
        <begin position="85"/>
        <end position="101"/>
    </location>
</feature>
<keyword evidence="3" id="KW-1185">Reference proteome</keyword>
<evidence type="ECO:0008006" key="4">
    <source>
        <dbReference type="Google" id="ProtNLM"/>
    </source>
</evidence>
<comment type="caution">
    <text evidence="2">The sequence shown here is derived from an EMBL/GenBank/DDBJ whole genome shotgun (WGS) entry which is preliminary data.</text>
</comment>
<feature type="transmembrane region" description="Helical" evidence="1">
    <location>
        <begin position="23"/>
        <end position="41"/>
    </location>
</feature>
<protein>
    <recommendedName>
        <fullName evidence="4">Prepilin type IV endopeptidase peptidase domain-containing protein</fullName>
    </recommendedName>
</protein>
<evidence type="ECO:0000256" key="1">
    <source>
        <dbReference type="SAM" id="Phobius"/>
    </source>
</evidence>
<keyword evidence="1" id="KW-1133">Transmembrane helix</keyword>
<accession>A0A7K1XYE4</accession>
<dbReference type="Proteomes" id="UP000451233">
    <property type="component" value="Unassembled WGS sequence"/>
</dbReference>
<feature type="transmembrane region" description="Helical" evidence="1">
    <location>
        <begin position="137"/>
        <end position="156"/>
    </location>
</feature>
<evidence type="ECO:0000313" key="2">
    <source>
        <dbReference type="EMBL" id="MXV15759.1"/>
    </source>
</evidence>